<organism evidence="1 2">
    <name type="scientific">Xylaria curta</name>
    <dbReference type="NCBI Taxonomy" id="42375"/>
    <lineage>
        <taxon>Eukaryota</taxon>
        <taxon>Fungi</taxon>
        <taxon>Dikarya</taxon>
        <taxon>Ascomycota</taxon>
        <taxon>Pezizomycotina</taxon>
        <taxon>Sordariomycetes</taxon>
        <taxon>Xylariomycetidae</taxon>
        <taxon>Xylariales</taxon>
        <taxon>Xylariaceae</taxon>
        <taxon>Xylaria</taxon>
    </lineage>
</organism>
<keyword evidence="2" id="KW-1185">Reference proteome</keyword>
<evidence type="ECO:0000313" key="2">
    <source>
        <dbReference type="Proteomes" id="UP001143856"/>
    </source>
</evidence>
<dbReference type="Proteomes" id="UP001143856">
    <property type="component" value="Unassembled WGS sequence"/>
</dbReference>
<accession>A0ACC1PJQ1</accession>
<name>A0ACC1PJQ1_9PEZI</name>
<sequence>MKSNIKLTVYLTTAIMSEALAKEPGAPRAAGLAGIYDFVFTPATPEWNEIPCVGGWSLRELDHVPSALGNELYSPEVPSMDPLSVIASLAGISTAGLALSRAIYDRISSMRNAPTEMSGIAKSLCDLSFTLKELQRVLKDSQDIYKRKLIRRVASAVKRIGRVQREIELLISSTRGFAKLKWGFQKSKTIMLAVQLRQLPRLKDCQREAELARQQAENIVRVSYHSIQQVTSEIPSSSSPSGSNHDDSDRNEGVLSLQIETQNPQCFDNAIWLYDLVFSTTIKATADLTTSESEHVSTVDGSPGDASSHDRSQESSKESAITPPPLLELISQHDSSLGQLQSLMQKPPVASTVINELFSE</sequence>
<reference evidence="1" key="1">
    <citation type="submission" date="2022-10" db="EMBL/GenBank/DDBJ databases">
        <title>Genome Sequence of Xylaria curta.</title>
        <authorList>
            <person name="Buettner E."/>
        </authorList>
    </citation>
    <scope>NUCLEOTIDE SEQUENCE</scope>
    <source>
        <strain evidence="1">Babe10</strain>
    </source>
</reference>
<gene>
    <name evidence="1" type="ORF">NUW58_g1982</name>
</gene>
<comment type="caution">
    <text evidence="1">The sequence shown here is derived from an EMBL/GenBank/DDBJ whole genome shotgun (WGS) entry which is preliminary data.</text>
</comment>
<proteinExistence type="predicted"/>
<evidence type="ECO:0000313" key="1">
    <source>
        <dbReference type="EMBL" id="KAJ2992982.1"/>
    </source>
</evidence>
<protein>
    <submittedName>
        <fullName evidence="1">Uncharacterized protein</fullName>
    </submittedName>
</protein>
<dbReference type="EMBL" id="JAPDGR010000238">
    <property type="protein sequence ID" value="KAJ2992982.1"/>
    <property type="molecule type" value="Genomic_DNA"/>
</dbReference>